<dbReference type="PIRSF" id="PIRSF005719">
    <property type="entry name" value="SMC"/>
    <property type="match status" value="1"/>
</dbReference>
<comment type="subcellular location">
    <subcellularLocation>
        <location evidence="2">Nucleus</location>
    </subcellularLocation>
</comment>
<dbReference type="Gene3D" id="3.40.50.300">
    <property type="entry name" value="P-loop containing nucleotide triphosphate hydrolases"/>
    <property type="match status" value="2"/>
</dbReference>
<dbReference type="SMART" id="SM00968">
    <property type="entry name" value="SMC_hinge"/>
    <property type="match status" value="1"/>
</dbReference>
<feature type="region of interest" description="Disordered" evidence="4">
    <location>
        <begin position="412"/>
        <end position="442"/>
    </location>
</feature>
<dbReference type="GO" id="GO:0051276">
    <property type="term" value="P:chromosome organization"/>
    <property type="evidence" value="ECO:0007669"/>
    <property type="project" value="InterPro"/>
</dbReference>
<evidence type="ECO:0000256" key="3">
    <source>
        <dbReference type="SAM" id="Coils"/>
    </source>
</evidence>
<reference evidence="6 7" key="1">
    <citation type="submission" date="2016-05" db="EMBL/GenBank/DDBJ databases">
        <title>Nuclear genome of Blastocystis sp. subtype 1 NandII.</title>
        <authorList>
            <person name="Gentekaki E."/>
            <person name="Curtis B."/>
            <person name="Stairs C."/>
            <person name="Eme L."/>
            <person name="Herman E."/>
            <person name="Klimes V."/>
            <person name="Arias M.C."/>
            <person name="Elias M."/>
            <person name="Hilliou F."/>
            <person name="Klute M."/>
            <person name="Malik S.-B."/>
            <person name="Pightling A."/>
            <person name="Rachubinski R."/>
            <person name="Salas D."/>
            <person name="Schlacht A."/>
            <person name="Suga H."/>
            <person name="Archibald J."/>
            <person name="Ball S.G."/>
            <person name="Clark G."/>
            <person name="Dacks J."/>
            <person name="Van Der Giezen M."/>
            <person name="Tsaousis A."/>
            <person name="Roger A."/>
        </authorList>
    </citation>
    <scope>NUCLEOTIDE SEQUENCE [LARGE SCALE GENOMIC DNA]</scope>
    <source>
        <strain evidence="7">ATCC 50177 / NandII</strain>
    </source>
</reference>
<dbReference type="GO" id="GO:0016887">
    <property type="term" value="F:ATP hydrolysis activity"/>
    <property type="evidence" value="ECO:0007669"/>
    <property type="project" value="InterPro"/>
</dbReference>
<evidence type="ECO:0000256" key="2">
    <source>
        <dbReference type="PIRNR" id="PIRNR005719"/>
    </source>
</evidence>
<dbReference type="OrthoDB" id="431497at2759"/>
<dbReference type="PANTHER" id="PTHR43977">
    <property type="entry name" value="STRUCTURAL MAINTENANCE OF CHROMOSOMES PROTEIN 3"/>
    <property type="match status" value="1"/>
</dbReference>
<comment type="similarity">
    <text evidence="2">Belongs to the SMC family.</text>
</comment>
<feature type="domain" description="SMC hinge" evidence="5">
    <location>
        <begin position="523"/>
        <end position="637"/>
    </location>
</feature>
<keyword evidence="7" id="KW-1185">Reference proteome</keyword>
<dbReference type="InterPro" id="IPR036277">
    <property type="entry name" value="SMC_hinge_sf"/>
</dbReference>
<dbReference type="Proteomes" id="UP000078348">
    <property type="component" value="Unassembled WGS sequence"/>
</dbReference>
<dbReference type="Pfam" id="PF02463">
    <property type="entry name" value="SMC_N"/>
    <property type="match status" value="1"/>
</dbReference>
<dbReference type="STRING" id="478820.A0A196SAE9"/>
<feature type="compositionally biased region" description="Low complexity" evidence="4">
    <location>
        <begin position="421"/>
        <end position="431"/>
    </location>
</feature>
<dbReference type="InterPro" id="IPR027417">
    <property type="entry name" value="P-loop_NTPase"/>
</dbReference>
<sequence>MHIKKVIIQGFGSYSRAENPELFEPGIIAILGVNGSGKSNFFKAIQFVLSPKFLKIDEEHMKELFYKGRHEAVSTARVDIVFDNSDERFPIESDEVVIRRTISGSNDSFYVNNKLYTKNEMESFLETAGFSRDNPYYMVEQGSVKQLCELSDEGRLRLLKEVAGTRVYEERRKESSAVLEDTSLKIAQVHDLIEEMNNSLKELETEKEALEEYEQYDRERRICVYFLASSDIREKEEEINRCNVNRKTLADTLSSLHAQYDDARDRIEQAREELAALDSESSSLGVTLSQMDLDRRALLREVTALELDLAEVRSSLQGQQARLQQAAQERERLEAERAACVERLATVQPALAAGEEVLAALDKRGAELRAAQEARRRQQRWRGFASEEARRAALEAEARALREDVAKKAALEQAARERQTQQEQEQAALERSTQERAAKKAELGERKAALQAQLQAVRGALEGVVGERKRLWRENEEHAAAIEAVTAAAEKERRELGRLMPGDVRCGLEALATLEGAAGVEAGAVLGPVATLFKPKQDKFVTALENTAGARLFHVVVRDDAVAARVIAHYRAHKSGRVTLLPLAQLREATTPEYPNDPRCFPLLRCVEFDEALRPVMVSLFGSTLLCPDLEAATEAARLYHMDCVTVAGEKVGKRGAMRGGYFDSRSSRLRLWRGVSAKEAEAKVKQEAVAANQQKLEAIHQQELDLLTQETQITAALRLLASSLAATLTEERDVIDRLQRGAERLAQLQANAAEAAAALQAARDSLATLEAEQVRPADEATLATLEKEATEKEAEATEKELATVTAQQAEKTKEVEALRLEKVTTDTRLMMIRKTLVDLEQAAAQQDNDSALEVTVYASSPQETLASQEAALRRKKEELEKATAETRGLEGRVAELAQKKEKATAEVEAAQAQEEELETRIATLRNRMQELLQKRNNLLGLLEEKRRDISAISSIPAGAEQYRDYSQSRLKGLLAKANDHLLKFDKVNRKAMSQFLLFSERKAEFQKRLVELEEGATSIRELIGTLDERKDEAILRTFKQVGLEFEKVFGEMVGGGQARLVIKKEAPDSESFSGVGIAVSFENGEEKRMNQLSGGQKAVVALALIFAIQRVDPAPFYLMDEVDAELDTQYREMVARLVKRQSEQQGERCQIFCTTFKPEILRVATSFYRVTVKNEASRIEKTTQEQALEFVQTKQGSNNENQS</sequence>
<dbReference type="AlphaFoldDB" id="A0A196SAE9"/>
<evidence type="ECO:0000259" key="5">
    <source>
        <dbReference type="SMART" id="SM00968"/>
    </source>
</evidence>
<comment type="caution">
    <text evidence="6">The sequence shown here is derived from an EMBL/GenBank/DDBJ whole genome shotgun (WGS) entry which is preliminary data.</text>
</comment>
<dbReference type="SUPFAM" id="SSF52540">
    <property type="entry name" value="P-loop containing nucleoside triphosphate hydrolases"/>
    <property type="match status" value="1"/>
</dbReference>
<protein>
    <recommendedName>
        <fullName evidence="2">Structural maintenance of chromosomes protein</fullName>
    </recommendedName>
</protein>
<name>A0A196SAE9_BLAHN</name>
<dbReference type="GO" id="GO:0005694">
    <property type="term" value="C:chromosome"/>
    <property type="evidence" value="ECO:0007669"/>
    <property type="project" value="InterPro"/>
</dbReference>
<keyword evidence="2" id="KW-0539">Nucleus</keyword>
<dbReference type="GO" id="GO:0005634">
    <property type="term" value="C:nucleus"/>
    <property type="evidence" value="ECO:0007669"/>
    <property type="project" value="UniProtKB-SubCell"/>
</dbReference>
<evidence type="ECO:0000256" key="4">
    <source>
        <dbReference type="SAM" id="MobiDB-lite"/>
    </source>
</evidence>
<dbReference type="Gene3D" id="1.20.1060.20">
    <property type="match status" value="1"/>
</dbReference>
<feature type="compositionally biased region" description="Basic and acidic residues" evidence="4">
    <location>
        <begin position="432"/>
        <end position="442"/>
    </location>
</feature>
<dbReference type="InterPro" id="IPR024704">
    <property type="entry name" value="SMC"/>
</dbReference>
<evidence type="ECO:0000313" key="6">
    <source>
        <dbReference type="EMBL" id="OAO12974.1"/>
    </source>
</evidence>
<feature type="coiled-coil region" evidence="3">
    <location>
        <begin position="863"/>
        <end position="949"/>
    </location>
</feature>
<evidence type="ECO:0000313" key="7">
    <source>
        <dbReference type="Proteomes" id="UP000078348"/>
    </source>
</evidence>
<gene>
    <name evidence="6" type="ORF">AV274_5348</name>
</gene>
<organism evidence="6 7">
    <name type="scientific">Blastocystis sp. subtype 1 (strain ATCC 50177 / NandII)</name>
    <dbReference type="NCBI Taxonomy" id="478820"/>
    <lineage>
        <taxon>Eukaryota</taxon>
        <taxon>Sar</taxon>
        <taxon>Stramenopiles</taxon>
        <taxon>Bigyra</taxon>
        <taxon>Opalozoa</taxon>
        <taxon>Opalinata</taxon>
        <taxon>Blastocystidae</taxon>
        <taxon>Blastocystis</taxon>
    </lineage>
</organism>
<feature type="coiled-coil region" evidence="3">
    <location>
        <begin position="186"/>
        <end position="280"/>
    </location>
</feature>
<dbReference type="EMBL" id="LXWW01000486">
    <property type="protein sequence ID" value="OAO12974.1"/>
    <property type="molecule type" value="Genomic_DNA"/>
</dbReference>
<accession>A0A196SAE9</accession>
<keyword evidence="1 3" id="KW-0175">Coiled coil</keyword>
<feature type="coiled-coil region" evidence="3">
    <location>
        <begin position="739"/>
        <end position="815"/>
    </location>
</feature>
<dbReference type="InterPro" id="IPR003395">
    <property type="entry name" value="RecF/RecN/SMC_N"/>
</dbReference>
<dbReference type="GO" id="GO:0005524">
    <property type="term" value="F:ATP binding"/>
    <property type="evidence" value="ECO:0007669"/>
    <property type="project" value="InterPro"/>
</dbReference>
<dbReference type="Gene3D" id="3.30.70.1620">
    <property type="match status" value="1"/>
</dbReference>
<dbReference type="InterPro" id="IPR010935">
    <property type="entry name" value="SMC_hinge"/>
</dbReference>
<dbReference type="SUPFAM" id="SSF75553">
    <property type="entry name" value="Smc hinge domain"/>
    <property type="match status" value="1"/>
</dbReference>
<feature type="coiled-coil region" evidence="3">
    <location>
        <begin position="309"/>
        <end position="343"/>
    </location>
</feature>
<dbReference type="Pfam" id="PF06470">
    <property type="entry name" value="SMC_hinge"/>
    <property type="match status" value="1"/>
</dbReference>
<evidence type="ECO:0000256" key="1">
    <source>
        <dbReference type="ARBA" id="ARBA00023054"/>
    </source>
</evidence>
<proteinExistence type="inferred from homology"/>